<reference evidence="4" key="1">
    <citation type="journal article" date="2019" name="Int. J. Syst. Evol. Microbiol.">
        <title>The Global Catalogue of Microorganisms (GCM) 10K type strain sequencing project: providing services to taxonomists for standard genome sequencing and annotation.</title>
        <authorList>
            <consortium name="The Broad Institute Genomics Platform"/>
            <consortium name="The Broad Institute Genome Sequencing Center for Infectious Disease"/>
            <person name="Wu L."/>
            <person name="Ma J."/>
        </authorList>
    </citation>
    <scope>NUCLEOTIDE SEQUENCE [LARGE SCALE GENOMIC DNA]</scope>
    <source>
        <strain evidence="4">KCTC 42866</strain>
    </source>
</reference>
<dbReference type="RefSeq" id="WP_379079952.1">
    <property type="nucleotide sequence ID" value="NZ_JBHULL010000010.1"/>
</dbReference>
<comment type="caution">
    <text evidence="3">The sequence shown here is derived from an EMBL/GenBank/DDBJ whole genome shotgun (WGS) entry which is preliminary data.</text>
</comment>
<dbReference type="EMBL" id="JBHULL010000010">
    <property type="protein sequence ID" value="MFD2583622.1"/>
    <property type="molecule type" value="Genomic_DNA"/>
</dbReference>
<evidence type="ECO:0000313" key="4">
    <source>
        <dbReference type="Proteomes" id="UP001597461"/>
    </source>
</evidence>
<protein>
    <submittedName>
        <fullName evidence="3">4'-phosphopantetheinyl transferase superfamily protein</fullName>
    </submittedName>
</protein>
<dbReference type="Pfam" id="PF01648">
    <property type="entry name" value="ACPS"/>
    <property type="match status" value="1"/>
</dbReference>
<evidence type="ECO:0000259" key="2">
    <source>
        <dbReference type="Pfam" id="PF01648"/>
    </source>
</evidence>
<keyword evidence="1 3" id="KW-0808">Transferase</keyword>
<dbReference type="Proteomes" id="UP001597461">
    <property type="component" value="Unassembled WGS sequence"/>
</dbReference>
<feature type="domain" description="4'-phosphopantetheinyl transferase" evidence="2">
    <location>
        <begin position="2"/>
        <end position="86"/>
    </location>
</feature>
<keyword evidence="4" id="KW-1185">Reference proteome</keyword>
<sequence>MLGNDIVDLDLAKIQSNWRRKNYLNKIFTADEQLMVTSAPNPDLMVWLLWSMKESAYKIYNRKTGIRNFAPKSLTCTLSPNSDYIKGKVSIDKDVYFTKSDVHPGYLHTIATPIYHQLAKIRINIYQSPENLFDYKSTKPGCVSHHGRYLALVY</sequence>
<organism evidence="3 4">
    <name type="scientific">Pedobacter vanadiisoli</name>
    <dbReference type="NCBI Taxonomy" id="1761975"/>
    <lineage>
        <taxon>Bacteria</taxon>
        <taxon>Pseudomonadati</taxon>
        <taxon>Bacteroidota</taxon>
        <taxon>Sphingobacteriia</taxon>
        <taxon>Sphingobacteriales</taxon>
        <taxon>Sphingobacteriaceae</taxon>
        <taxon>Pedobacter</taxon>
    </lineage>
</organism>
<dbReference type="GO" id="GO:0016740">
    <property type="term" value="F:transferase activity"/>
    <property type="evidence" value="ECO:0007669"/>
    <property type="project" value="UniProtKB-KW"/>
</dbReference>
<dbReference type="InterPro" id="IPR037143">
    <property type="entry name" value="4-PPantetheinyl_Trfase_dom_sf"/>
</dbReference>
<dbReference type="InterPro" id="IPR008278">
    <property type="entry name" value="4-PPantetheinyl_Trfase_dom"/>
</dbReference>
<evidence type="ECO:0000256" key="1">
    <source>
        <dbReference type="ARBA" id="ARBA00022679"/>
    </source>
</evidence>
<name>A0ABW5MKG3_9SPHI</name>
<gene>
    <name evidence="3" type="ORF">ACFSR6_14075</name>
</gene>
<evidence type="ECO:0000313" key="3">
    <source>
        <dbReference type="EMBL" id="MFD2583622.1"/>
    </source>
</evidence>
<accession>A0ABW5MKG3</accession>
<dbReference type="SUPFAM" id="SSF56214">
    <property type="entry name" value="4'-phosphopantetheinyl transferase"/>
    <property type="match status" value="1"/>
</dbReference>
<dbReference type="Gene3D" id="3.90.470.20">
    <property type="entry name" value="4'-phosphopantetheinyl transferase domain"/>
    <property type="match status" value="1"/>
</dbReference>
<proteinExistence type="predicted"/>